<proteinExistence type="predicted"/>
<dbReference type="Proteomes" id="UP001060066">
    <property type="component" value="Segment"/>
</dbReference>
<dbReference type="GO" id="GO:0019028">
    <property type="term" value="C:viral capsid"/>
    <property type="evidence" value="ECO:0007669"/>
    <property type="project" value="UniProtKB-KW"/>
</dbReference>
<keyword evidence="1" id="KW-0167">Capsid protein</keyword>
<protein>
    <submittedName>
        <fullName evidence="1">Coat protein</fullName>
    </submittedName>
</protein>
<dbReference type="Pfam" id="PF22387">
    <property type="entry name" value="PhiCb5_coat"/>
    <property type="match status" value="1"/>
</dbReference>
<dbReference type="Gene3D" id="2.40.160.220">
    <property type="match status" value="1"/>
</dbReference>
<keyword evidence="2" id="KW-1185">Reference proteome</keyword>
<reference evidence="1" key="1">
    <citation type="submission" date="2021-05" db="EMBL/GenBank/DDBJ databases">
        <authorList>
            <person name="Chen Y.-M."/>
            <person name="Zhang Y.-Z."/>
        </authorList>
    </citation>
    <scope>NUCLEOTIDE SEQUENCE</scope>
    <source>
        <strain evidence="1">251-k141_302475</strain>
    </source>
</reference>
<accession>A0ABY3SSG9</accession>
<name>A0ABY3SSG9_9VIRU</name>
<reference evidence="1" key="2">
    <citation type="journal article" date="2022" name="Nat. Microbiol.">
        <title>RNA viromes from terrestrial sites across China expand environmental viral diversity.</title>
        <authorList>
            <person name="Chiapello M."/>
            <person name="Rodriguez-Romero J."/>
            <person name="Ayllon M.A."/>
            <person name="Turina M."/>
        </authorList>
    </citation>
    <scope>NUCLEOTIDE SEQUENCE</scope>
    <source>
        <strain evidence="1">251-k141_302475</strain>
    </source>
</reference>
<sequence length="125" mass="14031">MLGSTLTVTLDGSGGTARVCNLINQDQYSSEYLNRSATDEVRVKVRHQKESAKAGELYQMERHNILFTQVVFATPTTTEKFREVSFTIRNRADDAAVDVVNLAEAMSFWTVKANANNEKLIAWEV</sequence>
<evidence type="ECO:0000313" key="2">
    <source>
        <dbReference type="Proteomes" id="UP001060066"/>
    </source>
</evidence>
<organism evidence="1 2">
    <name type="scientific">Leviviridae sp</name>
    <dbReference type="NCBI Taxonomy" id="2027243"/>
    <lineage>
        <taxon>Viruses</taxon>
        <taxon>Riboviria</taxon>
        <taxon>Orthornavirae</taxon>
        <taxon>Lenarviricota</taxon>
        <taxon>Leviviricetes</taxon>
        <taxon>Norzivirales</taxon>
        <taxon>Fiersviridae</taxon>
    </lineage>
</organism>
<dbReference type="EMBL" id="MZ679661">
    <property type="protein sequence ID" value="UJQ85429.1"/>
    <property type="molecule type" value="Genomic_RNA"/>
</dbReference>
<evidence type="ECO:0000313" key="1">
    <source>
        <dbReference type="EMBL" id="UJQ85429.1"/>
    </source>
</evidence>
<keyword evidence="1" id="KW-0946">Virion</keyword>
<dbReference type="InterPro" id="IPR054457">
    <property type="entry name" value="PhiCb5_coat"/>
</dbReference>